<keyword evidence="2" id="KW-0217">Developmental protein</keyword>
<keyword evidence="5" id="KW-0805">Transcription regulation</keyword>
<evidence type="ECO:0000256" key="3">
    <source>
        <dbReference type="ARBA" id="ARBA00022782"/>
    </source>
</evidence>
<evidence type="ECO:0000256" key="2">
    <source>
        <dbReference type="ARBA" id="ARBA00022473"/>
    </source>
</evidence>
<comment type="function">
    <text evidence="8">Putative transcription factor required for axon growth and guidance in the central and peripheral nervous systems. Repels CNS axons away from the midline by promoting the expression of the midline repellent sli and its receptor robo.</text>
</comment>
<evidence type="ECO:0000313" key="10">
    <source>
        <dbReference type="EnsemblMetazoa" id="MESCA004655-PA"/>
    </source>
</evidence>
<dbReference type="HOGENOM" id="CLU_1580308_0_0_1"/>
<evidence type="ECO:0000256" key="6">
    <source>
        <dbReference type="ARBA" id="ARBA00023163"/>
    </source>
</evidence>
<dbReference type="InterPro" id="IPR051095">
    <property type="entry name" value="Dros_DevTransReg"/>
</dbReference>
<proteinExistence type="predicted"/>
<accession>T1GM87</accession>
<dbReference type="STRING" id="36166.T1GM87"/>
<dbReference type="GO" id="GO:0048813">
    <property type="term" value="P:dendrite morphogenesis"/>
    <property type="evidence" value="ECO:0007669"/>
    <property type="project" value="UniProtKB-ARBA"/>
</dbReference>
<keyword evidence="4" id="KW-0524">Neurogenesis</keyword>
<keyword evidence="7" id="KW-0539">Nucleus</keyword>
<evidence type="ECO:0000256" key="4">
    <source>
        <dbReference type="ARBA" id="ARBA00022902"/>
    </source>
</evidence>
<reference evidence="10" key="2">
    <citation type="submission" date="2015-06" db="UniProtKB">
        <authorList>
            <consortium name="EnsemblMetazoa"/>
        </authorList>
    </citation>
    <scope>IDENTIFICATION</scope>
</reference>
<keyword evidence="3" id="KW-0221">Differentiation</keyword>
<dbReference type="Proteomes" id="UP000015102">
    <property type="component" value="Unassembled WGS sequence"/>
</dbReference>
<comment type="subcellular location">
    <subcellularLocation>
        <location evidence="1">Nucleus</location>
    </subcellularLocation>
</comment>
<dbReference type="PANTHER" id="PTHR23110:SF111">
    <property type="entry name" value="LONGITUDINALS LACKING PROTEIN, ISOFORMS F_I_K_T"/>
    <property type="match status" value="1"/>
</dbReference>
<protein>
    <recommendedName>
        <fullName evidence="9">BTB domain-containing protein</fullName>
    </recommendedName>
</protein>
<evidence type="ECO:0000313" key="11">
    <source>
        <dbReference type="Proteomes" id="UP000015102"/>
    </source>
</evidence>
<dbReference type="SUPFAM" id="SSF54695">
    <property type="entry name" value="POZ domain"/>
    <property type="match status" value="1"/>
</dbReference>
<sequence length="169" mass="19314">MNKEEQFNLKWAGHHSEILSGIGNMINSNIFVDCSLSAEGKSLKAHKIILSACSPYFAVKLQATLSYIYNGEVTVTRNFLDSFVKVAKTLQIKGIYDHSSTNKDPLNMKECAQEKIHMEESVPESYNNMKNPEIKSPISLIQKDSKMFILLRFQQREHQIVPKFLILIH</sequence>
<evidence type="ECO:0000259" key="9">
    <source>
        <dbReference type="PROSITE" id="PS50097"/>
    </source>
</evidence>
<keyword evidence="11" id="KW-1185">Reference proteome</keyword>
<dbReference type="GO" id="GO:0045476">
    <property type="term" value="P:nurse cell apoptotic process"/>
    <property type="evidence" value="ECO:0007669"/>
    <property type="project" value="UniProtKB-ARBA"/>
</dbReference>
<evidence type="ECO:0000256" key="5">
    <source>
        <dbReference type="ARBA" id="ARBA00023015"/>
    </source>
</evidence>
<evidence type="ECO:0000256" key="1">
    <source>
        <dbReference type="ARBA" id="ARBA00004123"/>
    </source>
</evidence>
<evidence type="ECO:0000256" key="7">
    <source>
        <dbReference type="ARBA" id="ARBA00023242"/>
    </source>
</evidence>
<dbReference type="GO" id="GO:0007526">
    <property type="term" value="P:larval somatic muscle development"/>
    <property type="evidence" value="ECO:0007669"/>
    <property type="project" value="UniProtKB-ARBA"/>
</dbReference>
<dbReference type="AlphaFoldDB" id="T1GM87"/>
<dbReference type="PROSITE" id="PS50097">
    <property type="entry name" value="BTB"/>
    <property type="match status" value="1"/>
</dbReference>
<dbReference type="GO" id="GO:0005634">
    <property type="term" value="C:nucleus"/>
    <property type="evidence" value="ECO:0007669"/>
    <property type="project" value="UniProtKB-SubCell"/>
</dbReference>
<dbReference type="GO" id="GO:0045467">
    <property type="term" value="P:R7 cell development"/>
    <property type="evidence" value="ECO:0007669"/>
    <property type="project" value="UniProtKB-ARBA"/>
</dbReference>
<feature type="domain" description="BTB" evidence="9">
    <location>
        <begin position="32"/>
        <end position="92"/>
    </location>
</feature>
<evidence type="ECO:0000256" key="8">
    <source>
        <dbReference type="ARBA" id="ARBA00037382"/>
    </source>
</evidence>
<dbReference type="InterPro" id="IPR011333">
    <property type="entry name" value="SKP1/BTB/POZ_sf"/>
</dbReference>
<keyword evidence="6" id="KW-0804">Transcription</keyword>
<dbReference type="GO" id="GO:0008406">
    <property type="term" value="P:gonad development"/>
    <property type="evidence" value="ECO:0007669"/>
    <property type="project" value="UniProtKB-ARBA"/>
</dbReference>
<dbReference type="Pfam" id="PF00651">
    <property type="entry name" value="BTB"/>
    <property type="match status" value="1"/>
</dbReference>
<reference evidence="11" key="1">
    <citation type="submission" date="2013-02" db="EMBL/GenBank/DDBJ databases">
        <authorList>
            <person name="Hughes D."/>
        </authorList>
    </citation>
    <scope>NUCLEOTIDE SEQUENCE</scope>
    <source>
        <strain>Durham</strain>
        <strain evidence="11">NC isolate 2 -- Noor lab</strain>
    </source>
</reference>
<dbReference type="GO" id="GO:0035167">
    <property type="term" value="P:larval lymph gland hemopoiesis"/>
    <property type="evidence" value="ECO:0007669"/>
    <property type="project" value="UniProtKB-ARBA"/>
</dbReference>
<dbReference type="Gene3D" id="3.30.710.10">
    <property type="entry name" value="Potassium Channel Kv1.1, Chain A"/>
    <property type="match status" value="1"/>
</dbReference>
<dbReference type="GO" id="GO:0006357">
    <property type="term" value="P:regulation of transcription by RNA polymerase II"/>
    <property type="evidence" value="ECO:0007669"/>
    <property type="project" value="TreeGrafter"/>
</dbReference>
<dbReference type="GO" id="GO:0007464">
    <property type="term" value="P:R3/R4 cell fate commitment"/>
    <property type="evidence" value="ECO:0007669"/>
    <property type="project" value="UniProtKB-ARBA"/>
</dbReference>
<dbReference type="EMBL" id="CAQQ02193620">
    <property type="status" value="NOT_ANNOTATED_CDS"/>
    <property type="molecule type" value="Genomic_DNA"/>
</dbReference>
<organism evidence="10 11">
    <name type="scientific">Megaselia scalaris</name>
    <name type="common">Humpbacked fly</name>
    <name type="synonym">Phora scalaris</name>
    <dbReference type="NCBI Taxonomy" id="36166"/>
    <lineage>
        <taxon>Eukaryota</taxon>
        <taxon>Metazoa</taxon>
        <taxon>Ecdysozoa</taxon>
        <taxon>Arthropoda</taxon>
        <taxon>Hexapoda</taxon>
        <taxon>Insecta</taxon>
        <taxon>Pterygota</taxon>
        <taxon>Neoptera</taxon>
        <taxon>Endopterygota</taxon>
        <taxon>Diptera</taxon>
        <taxon>Brachycera</taxon>
        <taxon>Muscomorpha</taxon>
        <taxon>Platypezoidea</taxon>
        <taxon>Phoridae</taxon>
        <taxon>Megaseliini</taxon>
        <taxon>Megaselia</taxon>
    </lineage>
</organism>
<dbReference type="EnsemblMetazoa" id="MESCA004655-RA">
    <property type="protein sequence ID" value="MESCA004655-PA"/>
    <property type="gene ID" value="MESCA004655"/>
</dbReference>
<dbReference type="PANTHER" id="PTHR23110">
    <property type="entry name" value="BTB DOMAIN TRANSCRIPTION FACTOR"/>
    <property type="match status" value="1"/>
</dbReference>
<dbReference type="GO" id="GO:0016199">
    <property type="term" value="P:axon midline choice point recognition"/>
    <property type="evidence" value="ECO:0007669"/>
    <property type="project" value="UniProtKB-ARBA"/>
</dbReference>
<name>T1GM87_MEGSC</name>
<dbReference type="InterPro" id="IPR000210">
    <property type="entry name" value="BTB/POZ_dom"/>
</dbReference>